<gene>
    <name evidence="1" type="ORF">H8S64_19560</name>
</gene>
<proteinExistence type="predicted"/>
<name>A0ABR7D679_9BACT</name>
<reference evidence="1 2" key="1">
    <citation type="submission" date="2020-08" db="EMBL/GenBank/DDBJ databases">
        <title>Genome public.</title>
        <authorList>
            <person name="Liu C."/>
            <person name="Sun Q."/>
        </authorList>
    </citation>
    <scope>NUCLEOTIDE SEQUENCE [LARGE SCALE GENOMIC DNA]</scope>
    <source>
        <strain evidence="1 2">NSJ-56</strain>
    </source>
</reference>
<evidence type="ECO:0000313" key="2">
    <source>
        <dbReference type="Proteomes" id="UP000646484"/>
    </source>
</evidence>
<sequence length="62" mass="7403">MRLRHWSRLPEVVPGCILSLQRKNDDDFAGKPFRKRSEDSSFGFCYMKEHIRPLTSCSLFRR</sequence>
<comment type="caution">
    <text evidence="1">The sequence shown here is derived from an EMBL/GenBank/DDBJ whole genome shotgun (WGS) entry which is preliminary data.</text>
</comment>
<organism evidence="1 2">
    <name type="scientific">Butyricimonas hominis</name>
    <dbReference type="NCBI Taxonomy" id="2763032"/>
    <lineage>
        <taxon>Bacteria</taxon>
        <taxon>Pseudomonadati</taxon>
        <taxon>Bacteroidota</taxon>
        <taxon>Bacteroidia</taxon>
        <taxon>Bacteroidales</taxon>
        <taxon>Odoribacteraceae</taxon>
        <taxon>Butyricimonas</taxon>
    </lineage>
</organism>
<dbReference type="Proteomes" id="UP000646484">
    <property type="component" value="Unassembled WGS sequence"/>
</dbReference>
<keyword evidence="2" id="KW-1185">Reference proteome</keyword>
<accession>A0ABR7D679</accession>
<dbReference type="RefSeq" id="WP_186978384.1">
    <property type="nucleotide sequence ID" value="NZ_JACOOH010000010.1"/>
</dbReference>
<evidence type="ECO:0000313" key="1">
    <source>
        <dbReference type="EMBL" id="MBC5623299.1"/>
    </source>
</evidence>
<protein>
    <submittedName>
        <fullName evidence="1">Uncharacterized protein</fullName>
    </submittedName>
</protein>
<dbReference type="EMBL" id="JACOOH010000010">
    <property type="protein sequence ID" value="MBC5623299.1"/>
    <property type="molecule type" value="Genomic_DNA"/>
</dbReference>